<dbReference type="RefSeq" id="WP_344171166.1">
    <property type="nucleotide sequence ID" value="NZ_BAAANC010000001.1"/>
</dbReference>
<proteinExistence type="predicted"/>
<keyword evidence="3" id="KW-1185">Reference proteome</keyword>
<organism evidence="2 3">
    <name type="scientific">Kribbella lupini</name>
    <dbReference type="NCBI Taxonomy" id="291602"/>
    <lineage>
        <taxon>Bacteria</taxon>
        <taxon>Bacillati</taxon>
        <taxon>Actinomycetota</taxon>
        <taxon>Actinomycetes</taxon>
        <taxon>Propionibacteriales</taxon>
        <taxon>Kribbellaceae</taxon>
        <taxon>Kribbella</taxon>
    </lineage>
</organism>
<dbReference type="Pfam" id="PF10604">
    <property type="entry name" value="Polyketide_cyc2"/>
    <property type="match status" value="1"/>
</dbReference>
<dbReference type="Proteomes" id="UP001500363">
    <property type="component" value="Unassembled WGS sequence"/>
</dbReference>
<feature type="region of interest" description="Disordered" evidence="1">
    <location>
        <begin position="38"/>
        <end position="60"/>
    </location>
</feature>
<protein>
    <submittedName>
        <fullName evidence="2">SRPBCC family protein</fullName>
    </submittedName>
</protein>
<name>A0ABP4L954_9ACTN</name>
<dbReference type="InterPro" id="IPR023393">
    <property type="entry name" value="START-like_dom_sf"/>
</dbReference>
<dbReference type="CDD" id="cd07812">
    <property type="entry name" value="SRPBCC"/>
    <property type="match status" value="1"/>
</dbReference>
<dbReference type="SUPFAM" id="SSF55961">
    <property type="entry name" value="Bet v1-like"/>
    <property type="match status" value="1"/>
</dbReference>
<dbReference type="EMBL" id="BAAANC010000001">
    <property type="protein sequence ID" value="GAA1516534.1"/>
    <property type="molecule type" value="Genomic_DNA"/>
</dbReference>
<gene>
    <name evidence="2" type="ORF">GCM10009741_14230</name>
</gene>
<sequence length="155" mass="17179">MGDYEATTVVDVAPNVLFDYLSDVERLPEYLPQMTEAHRLDDPSPQSQGAEARQPGEAVHERVEVAAVVDGDEREVRSEAAIDIVEEGRKIRWSAPGPHDYHGELEVDFVADGTAQLTVRLHTEHAEGPSIDEALERTLSGIKATVERPDKQPRE</sequence>
<evidence type="ECO:0000256" key="1">
    <source>
        <dbReference type="SAM" id="MobiDB-lite"/>
    </source>
</evidence>
<evidence type="ECO:0000313" key="3">
    <source>
        <dbReference type="Proteomes" id="UP001500363"/>
    </source>
</evidence>
<dbReference type="Gene3D" id="3.30.530.20">
    <property type="match status" value="1"/>
</dbReference>
<reference evidence="3" key="1">
    <citation type="journal article" date="2019" name="Int. J. Syst. Evol. Microbiol.">
        <title>The Global Catalogue of Microorganisms (GCM) 10K type strain sequencing project: providing services to taxonomists for standard genome sequencing and annotation.</title>
        <authorList>
            <consortium name="The Broad Institute Genomics Platform"/>
            <consortium name="The Broad Institute Genome Sequencing Center for Infectious Disease"/>
            <person name="Wu L."/>
            <person name="Ma J."/>
        </authorList>
    </citation>
    <scope>NUCLEOTIDE SEQUENCE [LARGE SCALE GENOMIC DNA]</scope>
    <source>
        <strain evidence="3">JCM 14303</strain>
    </source>
</reference>
<accession>A0ABP4L954</accession>
<evidence type="ECO:0000313" key="2">
    <source>
        <dbReference type="EMBL" id="GAA1516534.1"/>
    </source>
</evidence>
<dbReference type="InterPro" id="IPR019587">
    <property type="entry name" value="Polyketide_cyclase/dehydratase"/>
</dbReference>
<comment type="caution">
    <text evidence="2">The sequence shown here is derived from an EMBL/GenBank/DDBJ whole genome shotgun (WGS) entry which is preliminary data.</text>
</comment>